<dbReference type="NCBIfam" id="TIGR00843">
    <property type="entry name" value="benE"/>
    <property type="match status" value="1"/>
</dbReference>
<dbReference type="Proteomes" id="UP000665026">
    <property type="component" value="Chromosome"/>
</dbReference>
<sequence length="385" mass="39791">MSEMRLSHVIAGFVAVLAGYAGSVAIIYQATLAAGATPAQASSWMLALGLGCGISSIYLSLRHRVPMLTAWSTPGAALLVVALPGVPLEQAIGAFVGCGVLLLLTGLTGWFEKLNDWIPDALANAMLAGVLFRFGVEAFGSLQVDMVFAGTMIAVYVLARSFAARFAVPLLLIYGLGFAVVTGAFDLSAWQGAGIAMPVFIMPEFNVSVLISVGVPLYLVTMSSQNMAGVAVLRGAGYRAHVSSALNVTGFLTTVLAPFGGFAFNLAAITAAICANEEAGEDPKTRYWAPVFSGLMYILLGIFGAAVIGLFLAAPKVFVAVLAGLALLPTIAASLSASLATPAHREAALITFLTTVSGISFFGIAAPVWGLLFGALAYGLTTLRR</sequence>
<keyword evidence="1" id="KW-1133">Transmembrane helix</keyword>
<dbReference type="AlphaFoldDB" id="A0A975I635"/>
<dbReference type="EMBL" id="CP060010">
    <property type="protein sequence ID" value="QTN34557.1"/>
    <property type="molecule type" value="Genomic_DNA"/>
</dbReference>
<dbReference type="GO" id="GO:0042925">
    <property type="term" value="F:benzoate transmembrane transporter activity"/>
    <property type="evidence" value="ECO:0007669"/>
    <property type="project" value="InterPro"/>
</dbReference>
<feature type="transmembrane region" description="Helical" evidence="1">
    <location>
        <begin position="205"/>
        <end position="224"/>
    </location>
</feature>
<feature type="transmembrane region" description="Helical" evidence="1">
    <location>
        <begin position="287"/>
        <end position="312"/>
    </location>
</feature>
<feature type="transmembrane region" description="Helical" evidence="1">
    <location>
        <begin position="45"/>
        <end position="61"/>
    </location>
</feature>
<feature type="transmembrane region" description="Helical" evidence="1">
    <location>
        <begin position="245"/>
        <end position="267"/>
    </location>
</feature>
<dbReference type="RefSeq" id="WP_209355250.1">
    <property type="nucleotide sequence ID" value="NZ_CP060010.1"/>
</dbReference>
<keyword evidence="1" id="KW-0812">Transmembrane</keyword>
<proteinExistence type="predicted"/>
<dbReference type="InterPro" id="IPR004711">
    <property type="entry name" value="Benzoate_Transporter"/>
</dbReference>
<feature type="transmembrane region" description="Helical" evidence="1">
    <location>
        <begin position="166"/>
        <end position="185"/>
    </location>
</feature>
<accession>A0A975I635</accession>
<feature type="transmembrane region" description="Helical" evidence="1">
    <location>
        <begin position="319"/>
        <end position="341"/>
    </location>
</feature>
<organism evidence="2 3">
    <name type="scientific">Cognatishimia activa</name>
    <dbReference type="NCBI Taxonomy" id="1715691"/>
    <lineage>
        <taxon>Bacteria</taxon>
        <taxon>Pseudomonadati</taxon>
        <taxon>Pseudomonadota</taxon>
        <taxon>Alphaproteobacteria</taxon>
        <taxon>Rhodobacterales</taxon>
        <taxon>Paracoccaceae</taxon>
        <taxon>Cognatishimia</taxon>
    </lineage>
</organism>
<evidence type="ECO:0000256" key="1">
    <source>
        <dbReference type="SAM" id="Phobius"/>
    </source>
</evidence>
<feature type="transmembrane region" description="Helical" evidence="1">
    <location>
        <begin position="68"/>
        <end position="86"/>
    </location>
</feature>
<evidence type="ECO:0000313" key="2">
    <source>
        <dbReference type="EMBL" id="QTN34557.1"/>
    </source>
</evidence>
<keyword evidence="1" id="KW-0472">Membrane</keyword>
<dbReference type="PANTHER" id="PTHR30199:SF0">
    <property type="entry name" value="INNER MEMBRANE PROTEIN YDCO"/>
    <property type="match status" value="1"/>
</dbReference>
<name>A0A975I635_9RHOB</name>
<feature type="transmembrane region" description="Helical" evidence="1">
    <location>
        <begin position="92"/>
        <end position="110"/>
    </location>
</feature>
<feature type="transmembrane region" description="Helical" evidence="1">
    <location>
        <begin position="347"/>
        <end position="380"/>
    </location>
</feature>
<dbReference type="KEGG" id="cact:HZ995_08495"/>
<dbReference type="PANTHER" id="PTHR30199">
    <property type="entry name" value="MFS FAMILY TRANSPORTER, PREDICTED SUBSTRATE BENZOATE"/>
    <property type="match status" value="1"/>
</dbReference>
<reference evidence="2" key="1">
    <citation type="submission" date="2020-07" db="EMBL/GenBank/DDBJ databases">
        <title>Genome sequences of bacteria associated with the marine, planktonic diatom Thalassiosira profunda strain ECT2AJA-044.</title>
        <authorList>
            <person name="Gargas C.B."/>
            <person name="Roberts W.R."/>
            <person name="Alverson A.J."/>
        </authorList>
    </citation>
    <scope>NUCLEOTIDE SEQUENCE</scope>
    <source>
        <strain evidence="2">ECT2AJA-044</strain>
    </source>
</reference>
<dbReference type="GO" id="GO:0005886">
    <property type="term" value="C:plasma membrane"/>
    <property type="evidence" value="ECO:0007669"/>
    <property type="project" value="TreeGrafter"/>
</dbReference>
<gene>
    <name evidence="2" type="primary">benE</name>
    <name evidence="2" type="ORF">HZ995_08495</name>
</gene>
<evidence type="ECO:0000313" key="3">
    <source>
        <dbReference type="Proteomes" id="UP000665026"/>
    </source>
</evidence>
<protein>
    <submittedName>
        <fullName evidence="2">Benzoate/H(+) symporter BenE family transporter</fullName>
    </submittedName>
</protein>
<dbReference type="Pfam" id="PF03594">
    <property type="entry name" value="BenE"/>
    <property type="match status" value="1"/>
</dbReference>